<sequence length="153" mass="18019">MKMDAFAECEEQKERVKACYGDWFQKLWGGSFDRASCDQETQDYRQCVQDAMQRRKEQEKRKVKRGNNDDYDWMDRAKDKSDEMAGDAKHRVRKARERAREEKEEAKNKTKSKVSDVSSKVQETADSWADKIKGFTKKADNKAQHADYDDDDD</sequence>
<organism evidence="4 5">
    <name type="scientific">Phytophthora oleae</name>
    <dbReference type="NCBI Taxonomy" id="2107226"/>
    <lineage>
        <taxon>Eukaryota</taxon>
        <taxon>Sar</taxon>
        <taxon>Stramenopiles</taxon>
        <taxon>Oomycota</taxon>
        <taxon>Peronosporomycetes</taxon>
        <taxon>Peronosporales</taxon>
        <taxon>Peronosporaceae</taxon>
        <taxon>Phytophthora</taxon>
    </lineage>
</organism>
<keyword evidence="2" id="KW-1015">Disulfide bond</keyword>
<evidence type="ECO:0000256" key="2">
    <source>
        <dbReference type="ARBA" id="ARBA00023157"/>
    </source>
</evidence>
<feature type="compositionally biased region" description="Basic and acidic residues" evidence="3">
    <location>
        <begin position="73"/>
        <end position="89"/>
    </location>
</feature>
<evidence type="ECO:0000256" key="1">
    <source>
        <dbReference type="ARBA" id="ARBA00006196"/>
    </source>
</evidence>
<evidence type="ECO:0000313" key="4">
    <source>
        <dbReference type="EMBL" id="KAL3671081.1"/>
    </source>
</evidence>
<comment type="similarity">
    <text evidence="1">Belongs to the TRIAP1/MDM35 family.</text>
</comment>
<evidence type="ECO:0000313" key="5">
    <source>
        <dbReference type="Proteomes" id="UP001632037"/>
    </source>
</evidence>
<evidence type="ECO:0000256" key="3">
    <source>
        <dbReference type="SAM" id="MobiDB-lite"/>
    </source>
</evidence>
<name>A0ABD3FZJ8_9STRA</name>
<dbReference type="Proteomes" id="UP001632037">
    <property type="component" value="Unassembled WGS sequence"/>
</dbReference>
<dbReference type="EMBL" id="JBIMZQ010000006">
    <property type="protein sequence ID" value="KAL3671081.1"/>
    <property type="molecule type" value="Genomic_DNA"/>
</dbReference>
<comment type="caution">
    <text evidence="4">The sequence shown here is derived from an EMBL/GenBank/DDBJ whole genome shotgun (WGS) entry which is preliminary data.</text>
</comment>
<feature type="region of interest" description="Disordered" evidence="3">
    <location>
        <begin position="53"/>
        <end position="129"/>
    </location>
</feature>
<gene>
    <name evidence="4" type="ORF">V7S43_004263</name>
</gene>
<protein>
    <submittedName>
        <fullName evidence="4">Uncharacterized protein</fullName>
    </submittedName>
</protein>
<reference evidence="4 5" key="1">
    <citation type="submission" date="2024-09" db="EMBL/GenBank/DDBJ databases">
        <title>Genome sequencing and assembly of Phytophthora oleae, isolate VK10A, causative agent of rot of olive drupes.</title>
        <authorList>
            <person name="Conti Taguali S."/>
            <person name="Riolo M."/>
            <person name="La Spada F."/>
            <person name="Cacciola S.O."/>
            <person name="Dionisio G."/>
        </authorList>
    </citation>
    <scope>NUCLEOTIDE SEQUENCE [LARGE SCALE GENOMIC DNA]</scope>
    <source>
        <strain evidence="4 5">VK10A</strain>
    </source>
</reference>
<dbReference type="AlphaFoldDB" id="A0ABD3FZJ8"/>
<accession>A0ABD3FZJ8</accession>
<dbReference type="Pfam" id="PF05254">
    <property type="entry name" value="UPF0203"/>
    <property type="match status" value="1"/>
</dbReference>
<dbReference type="InterPro" id="IPR007918">
    <property type="entry name" value="MDM35_apoptosis"/>
</dbReference>
<proteinExistence type="inferred from homology"/>
<feature type="compositionally biased region" description="Basic and acidic residues" evidence="3">
    <location>
        <begin position="98"/>
        <end position="108"/>
    </location>
</feature>
<keyword evidence="5" id="KW-1185">Reference proteome</keyword>